<dbReference type="EMBL" id="BCMS01000003">
    <property type="protein sequence ID" value="GAQ23485.1"/>
    <property type="molecule type" value="Genomic_DNA"/>
</dbReference>
<keyword evidence="2" id="KW-1185">Reference proteome</keyword>
<organism evidence="1 2">
    <name type="scientific">Deinococcus grandis</name>
    <dbReference type="NCBI Taxonomy" id="57498"/>
    <lineage>
        <taxon>Bacteria</taxon>
        <taxon>Thermotogati</taxon>
        <taxon>Deinococcota</taxon>
        <taxon>Deinococci</taxon>
        <taxon>Deinococcales</taxon>
        <taxon>Deinococcaceae</taxon>
        <taxon>Deinococcus</taxon>
    </lineage>
</organism>
<name>A0A100HMK5_9DEIO</name>
<dbReference type="AlphaFoldDB" id="A0A100HMK5"/>
<protein>
    <submittedName>
        <fullName evidence="1">Uncharacterized protein</fullName>
    </submittedName>
</protein>
<accession>A0A100HMK5</accession>
<reference evidence="2" key="1">
    <citation type="submission" date="2015-11" db="EMBL/GenBank/DDBJ databases">
        <title>Draft Genome Sequence of the Radioresistant Bacterium Deinococcus grandis, Isolated from Freshwater Fish in Japan.</title>
        <authorList>
            <person name="Satoh K."/>
            <person name="Onodera T."/>
            <person name="Omoso K."/>
            <person name="Takeda-Yano K."/>
            <person name="Katayama T."/>
            <person name="Oono Y."/>
            <person name="Narumi I."/>
        </authorList>
    </citation>
    <scope>NUCLEOTIDE SEQUENCE [LARGE SCALE GENOMIC DNA]</scope>
    <source>
        <strain evidence="2">ATCC 43672</strain>
    </source>
</reference>
<gene>
    <name evidence="1" type="ORF">DEIGR_310004</name>
</gene>
<comment type="caution">
    <text evidence="1">The sequence shown here is derived from an EMBL/GenBank/DDBJ whole genome shotgun (WGS) entry which is preliminary data.</text>
</comment>
<dbReference type="Proteomes" id="UP000056209">
    <property type="component" value="Unassembled WGS sequence"/>
</dbReference>
<proteinExistence type="predicted"/>
<sequence length="131" mass="14663">MTRWVIRQPALGVLAPSLGGHLVCMTGDETLSAQLDRLRESYDDAIEALAEQFGLMWTEMHPRDATAQGVWPRLSIDATPEGTITFQGFHFEFRTCVPLDCRGAFLAAAIAHLDTYPRHAYDWQAIPETDD</sequence>
<evidence type="ECO:0000313" key="2">
    <source>
        <dbReference type="Proteomes" id="UP000056209"/>
    </source>
</evidence>
<evidence type="ECO:0000313" key="1">
    <source>
        <dbReference type="EMBL" id="GAQ23485.1"/>
    </source>
</evidence>